<keyword evidence="1" id="KW-1133">Transmembrane helix</keyword>
<keyword evidence="1" id="KW-0472">Membrane</keyword>
<dbReference type="RefSeq" id="WP_052437938.1">
    <property type="nucleotide sequence ID" value="NZ_BCSU01000014.1"/>
</dbReference>
<dbReference type="OrthoDB" id="4410120at2"/>
<accession>A0A0B5DEP5</accession>
<name>A0A0B5DEP5_9CORY</name>
<gene>
    <name evidence="2" type="ORF">B842_11970</name>
</gene>
<dbReference type="Proteomes" id="UP000031524">
    <property type="component" value="Chromosome"/>
</dbReference>
<dbReference type="AlphaFoldDB" id="A0A0B5DEP5"/>
<protein>
    <submittedName>
        <fullName evidence="2">Uncharacterized protein</fullName>
    </submittedName>
</protein>
<sequence length="374" mass="39695">MDTPDMFIRAADWAHARDFGCPAGLALRRVLLELTGPPRLGACTLDGPVPLPDWPVRAVTVRWPVTTTAVDVVLLLHPGPLPAAVRARLAAGPQHFLVVPALPAELPEVPLLDVRTRLLAGELHALAARHPSVARELLAIAGRPVVAGTRPRVAVIGPDPGDVDLPGMEIVAADPHVDAVLAVAPAGGWTTADHPTLRDAAHRAGRLVSTAPLPADVPGTVVRPGQPPVDAVRHALTLPAALPPPRPGAWLRAAEQLERRRRLLIDAASHAELPALARRHGLVPARPPAMWEVLAQALFLAAAAALTLGRAAWFLGPVPGLLAGTVAGLVAGGLRWRTGRREARRAWLRQETARLLRTPPAEATWLRRQLAKET</sequence>
<feature type="transmembrane region" description="Helical" evidence="1">
    <location>
        <begin position="314"/>
        <end position="336"/>
    </location>
</feature>
<dbReference type="EMBL" id="CP005286">
    <property type="protein sequence ID" value="AJE34239.1"/>
    <property type="molecule type" value="Genomic_DNA"/>
</dbReference>
<evidence type="ECO:0000313" key="2">
    <source>
        <dbReference type="EMBL" id="AJE34239.1"/>
    </source>
</evidence>
<proteinExistence type="predicted"/>
<dbReference type="HOGENOM" id="CLU_634178_0_0_11"/>
<dbReference type="KEGG" id="chm:B842_11970"/>
<dbReference type="STRING" id="1223515.B842_11970"/>
<evidence type="ECO:0000256" key="1">
    <source>
        <dbReference type="SAM" id="Phobius"/>
    </source>
</evidence>
<organism evidence="2 3">
    <name type="scientific">Corynebacterium humireducens NBRC 106098 = DSM 45392</name>
    <dbReference type="NCBI Taxonomy" id="1223515"/>
    <lineage>
        <taxon>Bacteria</taxon>
        <taxon>Bacillati</taxon>
        <taxon>Actinomycetota</taxon>
        <taxon>Actinomycetes</taxon>
        <taxon>Mycobacteriales</taxon>
        <taxon>Corynebacteriaceae</taxon>
        <taxon>Corynebacterium</taxon>
    </lineage>
</organism>
<reference evidence="2 3" key="1">
    <citation type="submission" date="2013-04" db="EMBL/GenBank/DDBJ databases">
        <title>Complete genome sequence of Corynebacterium humireducens DSM 45392(T), isolated from a wastewater-fed microbial fuel cell.</title>
        <authorList>
            <person name="Ruckert C."/>
            <person name="Albersmeier A."/>
            <person name="Kalinowski J."/>
        </authorList>
    </citation>
    <scope>NUCLEOTIDE SEQUENCE [LARGE SCALE GENOMIC DNA]</scope>
    <source>
        <strain evidence="3">MFC-5</strain>
    </source>
</reference>
<evidence type="ECO:0000313" key="3">
    <source>
        <dbReference type="Proteomes" id="UP000031524"/>
    </source>
</evidence>
<keyword evidence="1" id="KW-0812">Transmembrane</keyword>
<keyword evidence="3" id="KW-1185">Reference proteome</keyword>